<evidence type="ECO:0000259" key="1">
    <source>
        <dbReference type="Pfam" id="PF01738"/>
    </source>
</evidence>
<dbReference type="RefSeq" id="WP_135244261.1">
    <property type="nucleotide sequence ID" value="NZ_SIHO01000001.1"/>
</dbReference>
<gene>
    <name evidence="2" type="ORF">EUV02_00365</name>
</gene>
<dbReference type="Pfam" id="PF01738">
    <property type="entry name" value="DLH"/>
    <property type="match status" value="1"/>
</dbReference>
<keyword evidence="3" id="KW-1185">Reference proteome</keyword>
<accession>A0A4Y9EPJ0</accession>
<name>A0A4Y9EPJ0_9SPHN</name>
<dbReference type="EMBL" id="SIHO01000001">
    <property type="protein sequence ID" value="TFU05537.1"/>
    <property type="molecule type" value="Genomic_DNA"/>
</dbReference>
<dbReference type="InterPro" id="IPR051049">
    <property type="entry name" value="Dienelactone_hydrolase-like"/>
</dbReference>
<dbReference type="GO" id="GO:0016787">
    <property type="term" value="F:hydrolase activity"/>
    <property type="evidence" value="ECO:0007669"/>
    <property type="project" value="UniProtKB-KW"/>
</dbReference>
<feature type="domain" description="Dienelactone hydrolase" evidence="1">
    <location>
        <begin position="81"/>
        <end position="304"/>
    </location>
</feature>
<evidence type="ECO:0000313" key="3">
    <source>
        <dbReference type="Proteomes" id="UP000297737"/>
    </source>
</evidence>
<dbReference type="SUPFAM" id="SSF53474">
    <property type="entry name" value="alpha/beta-Hydrolases"/>
    <property type="match status" value="1"/>
</dbReference>
<dbReference type="InterPro" id="IPR029058">
    <property type="entry name" value="AB_hydrolase_fold"/>
</dbReference>
<dbReference type="InterPro" id="IPR006311">
    <property type="entry name" value="TAT_signal"/>
</dbReference>
<protein>
    <submittedName>
        <fullName evidence="2">Dienelactone hydrolase family protein</fullName>
    </submittedName>
</protein>
<dbReference type="PANTHER" id="PTHR46623:SF6">
    <property type="entry name" value="ALPHA_BETA-HYDROLASES SUPERFAMILY PROTEIN"/>
    <property type="match status" value="1"/>
</dbReference>
<reference evidence="2 3" key="1">
    <citation type="submission" date="2019-02" db="EMBL/GenBank/DDBJ databases">
        <title>Polymorphobacter sp. isolated from the lake at the Tibet of China.</title>
        <authorList>
            <person name="Li A."/>
        </authorList>
    </citation>
    <scope>NUCLEOTIDE SEQUENCE [LARGE SCALE GENOMIC DNA]</scope>
    <source>
        <strain evidence="2 3">DJ1R-1</strain>
    </source>
</reference>
<dbReference type="Proteomes" id="UP000297737">
    <property type="component" value="Unassembled WGS sequence"/>
</dbReference>
<dbReference type="PANTHER" id="PTHR46623">
    <property type="entry name" value="CARBOXYMETHYLENEBUTENOLIDASE-RELATED"/>
    <property type="match status" value="1"/>
</dbReference>
<organism evidence="2 3">
    <name type="scientific">Glacieibacterium arshaanense</name>
    <dbReference type="NCBI Taxonomy" id="2511025"/>
    <lineage>
        <taxon>Bacteria</taxon>
        <taxon>Pseudomonadati</taxon>
        <taxon>Pseudomonadota</taxon>
        <taxon>Alphaproteobacteria</taxon>
        <taxon>Sphingomonadales</taxon>
        <taxon>Sphingosinicellaceae</taxon>
        <taxon>Glacieibacterium</taxon>
    </lineage>
</organism>
<dbReference type="Gene3D" id="3.40.50.1820">
    <property type="entry name" value="alpha/beta hydrolase"/>
    <property type="match status" value="1"/>
</dbReference>
<dbReference type="OrthoDB" id="9771666at2"/>
<dbReference type="InterPro" id="IPR002925">
    <property type="entry name" value="Dienelactn_hydro"/>
</dbReference>
<proteinExistence type="predicted"/>
<keyword evidence="2" id="KW-0378">Hydrolase</keyword>
<comment type="caution">
    <text evidence="2">The sequence shown here is derived from an EMBL/GenBank/DDBJ whole genome shotgun (WGS) entry which is preliminary data.</text>
</comment>
<evidence type="ECO:0000313" key="2">
    <source>
        <dbReference type="EMBL" id="TFU05537.1"/>
    </source>
</evidence>
<dbReference type="AlphaFoldDB" id="A0A4Y9EPJ0"/>
<dbReference type="PROSITE" id="PS51318">
    <property type="entry name" value="TAT"/>
    <property type="match status" value="1"/>
</dbReference>
<sequence length="306" mass="32148">MTKPATITQSMIDLYDRFTHHDLDRRALMSGLTRLAGSAATAAALLPLIEASASAASLTPDNDPRVVSEMLEWPGANGHVMRGYHVRPANTAKRLPAIMVIHENRGLTAHIKDIARRMALEGFDVLAPDFLSPAGGTPVAADTTPEAISAAEDKARAMIGALDRPATVADAVATLAFHKGLKTTTGKAGAVGFCWGGGMVNALAIAAGDALKAGVAYYGPVPADLTQVSKIKAAMLLHYAGLDERINAGIAGYEAALKAAGVTYAAFVYDGVNHAFNNDTSAARYNKAAADLAWARTVDWFKKHVR</sequence>